<reference evidence="1" key="1">
    <citation type="submission" date="2019-11" db="UniProtKB">
        <authorList>
            <consortium name="WormBaseParasite"/>
        </authorList>
    </citation>
    <scope>IDENTIFICATION</scope>
</reference>
<sequence length="78" mass="8927">GYREEKVRALREAGTTVIPEHKSSEFNRLFKPTVSCSVNSRLTWLASHGETALNRLVYQRIRRTIVTSDNHALLETSK</sequence>
<name>A0A5K3EZH9_MESCO</name>
<organism evidence="1">
    <name type="scientific">Mesocestoides corti</name>
    <name type="common">Flatworm</name>
    <dbReference type="NCBI Taxonomy" id="53468"/>
    <lineage>
        <taxon>Eukaryota</taxon>
        <taxon>Metazoa</taxon>
        <taxon>Spiralia</taxon>
        <taxon>Lophotrochozoa</taxon>
        <taxon>Platyhelminthes</taxon>
        <taxon>Cestoda</taxon>
        <taxon>Eucestoda</taxon>
        <taxon>Cyclophyllidea</taxon>
        <taxon>Mesocestoididae</taxon>
        <taxon>Mesocestoides</taxon>
    </lineage>
</organism>
<proteinExistence type="predicted"/>
<dbReference type="WBParaSite" id="MCU_004372-RA">
    <property type="protein sequence ID" value="MCU_004372-RA"/>
    <property type="gene ID" value="MCU_004372"/>
</dbReference>
<protein>
    <submittedName>
        <fullName evidence="1">IS110 family transposase</fullName>
    </submittedName>
</protein>
<evidence type="ECO:0000313" key="1">
    <source>
        <dbReference type="WBParaSite" id="MCU_004372-RA"/>
    </source>
</evidence>
<dbReference type="AlphaFoldDB" id="A0A5K3EZH9"/>
<accession>A0A5K3EZH9</accession>